<dbReference type="AlphaFoldDB" id="A0AAD5X9X6"/>
<keyword evidence="3" id="KW-0328">Glycosyltransferase</keyword>
<keyword evidence="4" id="KW-0808">Transferase</keyword>
<evidence type="ECO:0000256" key="1">
    <source>
        <dbReference type="ARBA" id="ARBA00004606"/>
    </source>
</evidence>
<feature type="non-terminal residue" evidence="13">
    <location>
        <position position="306"/>
    </location>
</feature>
<comment type="pathway">
    <text evidence="2">Protein modification; protein glycosylation.</text>
</comment>
<evidence type="ECO:0000256" key="8">
    <source>
        <dbReference type="ARBA" id="ARBA00023136"/>
    </source>
</evidence>
<keyword evidence="14" id="KW-1185">Reference proteome</keyword>
<dbReference type="GO" id="GO:0008375">
    <property type="term" value="F:acetylglucosaminyltransferase activity"/>
    <property type="evidence" value="ECO:0007669"/>
    <property type="project" value="TreeGrafter"/>
</dbReference>
<evidence type="ECO:0000313" key="13">
    <source>
        <dbReference type="EMBL" id="KAJ3080352.1"/>
    </source>
</evidence>
<comment type="subcellular location">
    <subcellularLocation>
        <location evidence="1">Membrane</location>
        <topology evidence="1">Single-pass type II membrane protein</topology>
    </subcellularLocation>
</comment>
<proteinExistence type="inferred from homology"/>
<evidence type="ECO:0000256" key="10">
    <source>
        <dbReference type="ARBA" id="ARBA00038150"/>
    </source>
</evidence>
<feature type="compositionally biased region" description="Acidic residues" evidence="11">
    <location>
        <begin position="106"/>
        <end position="120"/>
    </location>
</feature>
<organism evidence="13 14">
    <name type="scientific">Physocladia obscura</name>
    <dbReference type="NCBI Taxonomy" id="109957"/>
    <lineage>
        <taxon>Eukaryota</taxon>
        <taxon>Fungi</taxon>
        <taxon>Fungi incertae sedis</taxon>
        <taxon>Chytridiomycota</taxon>
        <taxon>Chytridiomycota incertae sedis</taxon>
        <taxon>Chytridiomycetes</taxon>
        <taxon>Chytridiales</taxon>
        <taxon>Chytriomycetaceae</taxon>
        <taxon>Physocladia</taxon>
    </lineage>
</organism>
<comment type="similarity">
    <text evidence="10">Belongs to the glycosyltransferase 14 family.</text>
</comment>
<evidence type="ECO:0000256" key="11">
    <source>
        <dbReference type="SAM" id="MobiDB-lite"/>
    </source>
</evidence>
<evidence type="ECO:0000256" key="6">
    <source>
        <dbReference type="ARBA" id="ARBA00022968"/>
    </source>
</evidence>
<evidence type="ECO:0000256" key="9">
    <source>
        <dbReference type="ARBA" id="ARBA00023180"/>
    </source>
</evidence>
<reference evidence="13" key="1">
    <citation type="submission" date="2020-05" db="EMBL/GenBank/DDBJ databases">
        <title>Phylogenomic resolution of chytrid fungi.</title>
        <authorList>
            <person name="Stajich J.E."/>
            <person name="Amses K."/>
            <person name="Simmons R."/>
            <person name="Seto K."/>
            <person name="Myers J."/>
            <person name="Bonds A."/>
            <person name="Quandt C.A."/>
            <person name="Barry K."/>
            <person name="Liu P."/>
            <person name="Grigoriev I."/>
            <person name="Longcore J.E."/>
            <person name="James T.Y."/>
        </authorList>
    </citation>
    <scope>NUCLEOTIDE SEQUENCE</scope>
    <source>
        <strain evidence="13">JEL0513</strain>
    </source>
</reference>
<dbReference type="EMBL" id="JADGJH010005501">
    <property type="protein sequence ID" value="KAJ3080352.1"/>
    <property type="molecule type" value="Genomic_DNA"/>
</dbReference>
<feature type="transmembrane region" description="Helical" evidence="12">
    <location>
        <begin position="29"/>
        <end position="49"/>
    </location>
</feature>
<evidence type="ECO:0000256" key="12">
    <source>
        <dbReference type="SAM" id="Phobius"/>
    </source>
</evidence>
<dbReference type="Proteomes" id="UP001211907">
    <property type="component" value="Unassembled WGS sequence"/>
</dbReference>
<dbReference type="Pfam" id="PF02485">
    <property type="entry name" value="Branch"/>
    <property type="match status" value="1"/>
</dbReference>
<evidence type="ECO:0000256" key="5">
    <source>
        <dbReference type="ARBA" id="ARBA00022692"/>
    </source>
</evidence>
<keyword evidence="5 12" id="KW-0812">Transmembrane</keyword>
<feature type="region of interest" description="Disordered" evidence="11">
    <location>
        <begin position="102"/>
        <end position="129"/>
    </location>
</feature>
<gene>
    <name evidence="13" type="primary">GCNT1</name>
    <name evidence="13" type="ORF">HK100_010173</name>
</gene>
<sequence length="306" mass="34192">MKTRHGQTGHVRLGKATGIGGGFLRRRRLWLAVVVSVALLVGLAVVRHFQFRLTARLSHLGKVQADSQAHAQIQAQREAQIEANRIHQEQIRLDNLRNNNINAELSTDDSDSDSNDDNDETVNKPKSPVKLSVPSNILASRFNVPPIPTNSTDNLPSIAYAFLVHSQDSIDSLHESLSLLYHKNDVFIIHLDKKSPQSVFDNLRASYSAFKNIRVIDRQISHESAWASMNLLRAELSLLKSALSFSVDWSLFVLLDGAAFPLQTPLFIKRTLKPVAFSNSAVLFGAFQSLPRHMEFCFSDRESQSS</sequence>
<evidence type="ECO:0000256" key="2">
    <source>
        <dbReference type="ARBA" id="ARBA00004922"/>
    </source>
</evidence>
<accession>A0AAD5X9X6</accession>
<dbReference type="InterPro" id="IPR003406">
    <property type="entry name" value="Glyco_trans_14"/>
</dbReference>
<keyword evidence="9" id="KW-0325">Glycoprotein</keyword>
<keyword evidence="8 12" id="KW-0472">Membrane</keyword>
<protein>
    <submittedName>
        <fullName evidence="13">Beta-1,3-galactosyl-O-glycosyl-glycoprotein beta-1,6-N-acetylglucosaminyltransferase</fullName>
    </submittedName>
</protein>
<keyword evidence="6" id="KW-0735">Signal-anchor</keyword>
<evidence type="ECO:0000256" key="3">
    <source>
        <dbReference type="ARBA" id="ARBA00022676"/>
    </source>
</evidence>
<evidence type="ECO:0000313" key="14">
    <source>
        <dbReference type="Proteomes" id="UP001211907"/>
    </source>
</evidence>
<comment type="caution">
    <text evidence="13">The sequence shown here is derived from an EMBL/GenBank/DDBJ whole genome shotgun (WGS) entry which is preliminary data.</text>
</comment>
<keyword evidence="7 12" id="KW-1133">Transmembrane helix</keyword>
<evidence type="ECO:0000256" key="7">
    <source>
        <dbReference type="ARBA" id="ARBA00022989"/>
    </source>
</evidence>
<evidence type="ECO:0000256" key="4">
    <source>
        <dbReference type="ARBA" id="ARBA00022679"/>
    </source>
</evidence>
<dbReference type="GO" id="GO:0016020">
    <property type="term" value="C:membrane"/>
    <property type="evidence" value="ECO:0007669"/>
    <property type="project" value="UniProtKB-SubCell"/>
</dbReference>
<name>A0AAD5X9X6_9FUNG</name>
<dbReference type="PANTHER" id="PTHR19297:SF191">
    <property type="entry name" value="PROTEIN XYLOSYLTRANSFERASE"/>
    <property type="match status" value="1"/>
</dbReference>
<dbReference type="PANTHER" id="PTHR19297">
    <property type="entry name" value="GLYCOSYLTRANSFERASE 14 FAMILY MEMBER"/>
    <property type="match status" value="1"/>
</dbReference>